<dbReference type="PANTHER" id="PTHR31392">
    <property type="entry name" value="ALPHA-1,3-MANNOSYLTRANSFERASE MNN1-RELATED"/>
    <property type="match status" value="1"/>
</dbReference>
<keyword evidence="12" id="KW-1185">Reference proteome</keyword>
<evidence type="ECO:0000256" key="3">
    <source>
        <dbReference type="ARBA" id="ARBA00022676"/>
    </source>
</evidence>
<dbReference type="Proteomes" id="UP000510647">
    <property type="component" value="Chromosome 7"/>
</dbReference>
<keyword evidence="7 10" id="KW-1133">Transmembrane helix</keyword>
<dbReference type="PANTHER" id="PTHR31392:SF1">
    <property type="entry name" value="ALPHA-1,3-MANNOSYLTRANSFERASE MNN1-RELATED"/>
    <property type="match status" value="1"/>
</dbReference>
<dbReference type="Pfam" id="PF11051">
    <property type="entry name" value="Mannosyl_trans3"/>
    <property type="match status" value="1"/>
</dbReference>
<evidence type="ECO:0000313" key="11">
    <source>
        <dbReference type="EMBL" id="QLQ81762.1"/>
    </source>
</evidence>
<feature type="transmembrane region" description="Helical" evidence="10">
    <location>
        <begin position="12"/>
        <end position="27"/>
    </location>
</feature>
<evidence type="ECO:0008006" key="13">
    <source>
        <dbReference type="Google" id="ProtNLM"/>
    </source>
</evidence>
<accession>A0A7H9HZ55</accession>
<dbReference type="SUPFAM" id="SSF53448">
    <property type="entry name" value="Nucleotide-diphospho-sugar transferases"/>
    <property type="match status" value="1"/>
</dbReference>
<dbReference type="GO" id="GO:0005794">
    <property type="term" value="C:Golgi apparatus"/>
    <property type="evidence" value="ECO:0007669"/>
    <property type="project" value="TreeGrafter"/>
</dbReference>
<name>A0A7H9HZ55_9SACH</name>
<dbReference type="GO" id="GO:0000033">
    <property type="term" value="F:alpha-1,3-mannosyltransferase activity"/>
    <property type="evidence" value="ECO:0007669"/>
    <property type="project" value="TreeGrafter"/>
</dbReference>
<comment type="similarity">
    <text evidence="2">Belongs to the MNN1/MNT family.</text>
</comment>
<gene>
    <name evidence="11" type="ORF">HG537_0G00150</name>
</gene>
<keyword evidence="9" id="KW-0325">Glycoprotein</keyword>
<evidence type="ECO:0000256" key="7">
    <source>
        <dbReference type="ARBA" id="ARBA00022989"/>
    </source>
</evidence>
<dbReference type="InterPro" id="IPR029044">
    <property type="entry name" value="Nucleotide-diphossugar_trans"/>
</dbReference>
<evidence type="ECO:0000256" key="1">
    <source>
        <dbReference type="ARBA" id="ARBA00004606"/>
    </source>
</evidence>
<evidence type="ECO:0000256" key="9">
    <source>
        <dbReference type="ARBA" id="ARBA00023180"/>
    </source>
</evidence>
<dbReference type="GO" id="GO:0016020">
    <property type="term" value="C:membrane"/>
    <property type="evidence" value="ECO:0007669"/>
    <property type="project" value="UniProtKB-SubCell"/>
</dbReference>
<protein>
    <recommendedName>
        <fullName evidence="13">Glycosyltransferase family 71 protein</fullName>
    </recommendedName>
</protein>
<dbReference type="OrthoDB" id="430354at2759"/>
<evidence type="ECO:0000256" key="6">
    <source>
        <dbReference type="ARBA" id="ARBA00022968"/>
    </source>
</evidence>
<dbReference type="GO" id="GO:0006493">
    <property type="term" value="P:protein O-linked glycosylation"/>
    <property type="evidence" value="ECO:0007669"/>
    <property type="project" value="TreeGrafter"/>
</dbReference>
<evidence type="ECO:0000256" key="10">
    <source>
        <dbReference type="SAM" id="Phobius"/>
    </source>
</evidence>
<reference evidence="11 12" key="1">
    <citation type="submission" date="2020-06" db="EMBL/GenBank/DDBJ databases">
        <title>The yeast mating-type switching endonuclease HO is a domesticated member of an unorthodox homing genetic element family.</title>
        <authorList>
            <person name="Coughlan A.Y."/>
            <person name="Lombardi L."/>
            <person name="Braun-Galleani S."/>
            <person name="Martos A.R."/>
            <person name="Galeote V."/>
            <person name="Bigey F."/>
            <person name="Dequin S."/>
            <person name="Byrne K.P."/>
            <person name="Wolfe K.H."/>
        </authorList>
    </citation>
    <scope>NUCLEOTIDE SEQUENCE [LARGE SCALE GENOMIC DNA]</scope>
    <source>
        <strain evidence="11 12">CBS2947</strain>
    </source>
</reference>
<evidence type="ECO:0000256" key="5">
    <source>
        <dbReference type="ARBA" id="ARBA00022692"/>
    </source>
</evidence>
<evidence type="ECO:0000256" key="4">
    <source>
        <dbReference type="ARBA" id="ARBA00022679"/>
    </source>
</evidence>
<dbReference type="EMBL" id="CP059273">
    <property type="protein sequence ID" value="QLQ81762.1"/>
    <property type="molecule type" value="Genomic_DNA"/>
</dbReference>
<keyword evidence="3" id="KW-0328">Glycosyltransferase</keyword>
<proteinExistence type="inferred from homology"/>
<organism evidence="11 12">
    <name type="scientific">Torulaspora globosa</name>
    <dbReference type="NCBI Taxonomy" id="48254"/>
    <lineage>
        <taxon>Eukaryota</taxon>
        <taxon>Fungi</taxon>
        <taxon>Dikarya</taxon>
        <taxon>Ascomycota</taxon>
        <taxon>Saccharomycotina</taxon>
        <taxon>Saccharomycetes</taxon>
        <taxon>Saccharomycetales</taxon>
        <taxon>Saccharomycetaceae</taxon>
        <taxon>Torulaspora</taxon>
    </lineage>
</organism>
<keyword evidence="4" id="KW-0808">Transferase</keyword>
<dbReference type="AlphaFoldDB" id="A0A7H9HZ55"/>
<sequence length="583" mass="66987">MASIHFPRRRKNILGGIFVVVCLYWVLQQQALFKDQLKTKIVNNSCLQALARLEKRPGRWPTVPEPSGRIGDDVIEKLLDLRDYEKCVMSNAALDSERLKLIHKGLFPYLNLDLLYEDEKKFWPVHSRWDGQVVQGFTPRFSDDGYKFIGFSKIKYDQGLSFWENWLRNIMQPGSRGIVISAGTRQLEDCARLVKVLRHLGNKLPIEIVHRGDLSLEEQRRIFQISTEEASSDFPAQDLWFLDVSSMLNPVYADSFKSFSNKWLAVVFSTFQNPILLDADTIPFTSLDIYYKSHQFQTTGAVFFKDRRVNSDILDNDQLSTLKRIFFNLTGITLVENESNESVRDKLKASFKDDIAVEIVYNMIVKGEKHHMESGLVLIDKRQHLVNILASIALQFSSISDYFHGDKEWFWIAQALQGQPFTFHPKGASNVGKLGSVISDEKGEFYQLCSVQLSHTDIDGSLLWVNGGLRTCKKDSWASDYRNNKRISSMFDSEEAVRKYYQSPIQLEAAIIPDTDIKPWIMTGECAMFTYCTLYKEGEFGEVIKFNQAQKNAYREIVRVWNSAIHSIEDPSSVLEISDPRAQ</sequence>
<keyword evidence="5 10" id="KW-0812">Transmembrane</keyword>
<comment type="subcellular location">
    <subcellularLocation>
        <location evidence="1">Membrane</location>
        <topology evidence="1">Single-pass type II membrane protein</topology>
    </subcellularLocation>
</comment>
<dbReference type="InterPro" id="IPR022751">
    <property type="entry name" value="Alpha_mannosyltransferase"/>
</dbReference>
<evidence type="ECO:0000256" key="2">
    <source>
        <dbReference type="ARBA" id="ARBA00009105"/>
    </source>
</evidence>
<keyword evidence="6" id="KW-0735">Signal-anchor</keyword>
<keyword evidence="8 10" id="KW-0472">Membrane</keyword>
<evidence type="ECO:0000256" key="8">
    <source>
        <dbReference type="ARBA" id="ARBA00023136"/>
    </source>
</evidence>
<evidence type="ECO:0000313" key="12">
    <source>
        <dbReference type="Proteomes" id="UP000510647"/>
    </source>
</evidence>